<evidence type="ECO:0000256" key="6">
    <source>
        <dbReference type="SAM" id="Phobius"/>
    </source>
</evidence>
<gene>
    <name evidence="8" type="ORF">BKA23_2429</name>
</gene>
<evidence type="ECO:0000256" key="1">
    <source>
        <dbReference type="ARBA" id="ARBA00004141"/>
    </source>
</evidence>
<name>A0A561E3B0_9MICO</name>
<feature type="transmembrane region" description="Helical" evidence="6">
    <location>
        <begin position="98"/>
        <end position="115"/>
    </location>
</feature>
<reference evidence="8 9" key="1">
    <citation type="submission" date="2019-06" db="EMBL/GenBank/DDBJ databases">
        <title>Sequencing the genomes of 1000 actinobacteria strains.</title>
        <authorList>
            <person name="Klenk H.-P."/>
        </authorList>
    </citation>
    <scope>NUCLEOTIDE SEQUENCE [LARGE SCALE GENOMIC DNA]</scope>
    <source>
        <strain evidence="8 9">DSM 19560</strain>
    </source>
</reference>
<keyword evidence="3 6" id="KW-1133">Transmembrane helix</keyword>
<dbReference type="GO" id="GO:0016020">
    <property type="term" value="C:membrane"/>
    <property type="evidence" value="ECO:0007669"/>
    <property type="project" value="UniProtKB-SubCell"/>
</dbReference>
<organism evidence="8 9">
    <name type="scientific">Rudaeicoccus suwonensis</name>
    <dbReference type="NCBI Taxonomy" id="657409"/>
    <lineage>
        <taxon>Bacteria</taxon>
        <taxon>Bacillati</taxon>
        <taxon>Actinomycetota</taxon>
        <taxon>Actinomycetes</taxon>
        <taxon>Micrococcales</taxon>
        <taxon>Dermacoccaceae</taxon>
        <taxon>Rudaeicoccus</taxon>
    </lineage>
</organism>
<feature type="transmembrane region" description="Helical" evidence="6">
    <location>
        <begin position="127"/>
        <end position="145"/>
    </location>
</feature>
<comment type="subcellular location">
    <subcellularLocation>
        <location evidence="1">Membrane</location>
        <topology evidence="1">Multi-pass membrane protein</topology>
    </subcellularLocation>
</comment>
<evidence type="ECO:0000259" key="7">
    <source>
        <dbReference type="Pfam" id="PF14378"/>
    </source>
</evidence>
<feature type="domain" description="Inositolphosphotransferase Aur1/Ipt1" evidence="7">
    <location>
        <begin position="64"/>
        <end position="245"/>
    </location>
</feature>
<dbReference type="CDD" id="cd03386">
    <property type="entry name" value="PAP2_Aur1_like"/>
    <property type="match status" value="1"/>
</dbReference>
<keyword evidence="4 6" id="KW-0472">Membrane</keyword>
<dbReference type="AlphaFoldDB" id="A0A561E3B0"/>
<proteinExistence type="predicted"/>
<evidence type="ECO:0000256" key="5">
    <source>
        <dbReference type="SAM" id="MobiDB-lite"/>
    </source>
</evidence>
<keyword evidence="9" id="KW-1185">Reference proteome</keyword>
<dbReference type="PANTHER" id="PTHR31310:SF7">
    <property type="entry name" value="PA-PHOSPHATASE RELATED-FAMILY PROTEIN DDB_G0268928"/>
    <property type="match status" value="1"/>
</dbReference>
<evidence type="ECO:0000256" key="4">
    <source>
        <dbReference type="ARBA" id="ARBA00023136"/>
    </source>
</evidence>
<comment type="caution">
    <text evidence="8">The sequence shown here is derived from an EMBL/GenBank/DDBJ whole genome shotgun (WGS) entry which is preliminary data.</text>
</comment>
<dbReference type="Pfam" id="PF14378">
    <property type="entry name" value="PAP2_3"/>
    <property type="match status" value="1"/>
</dbReference>
<evidence type="ECO:0000313" key="9">
    <source>
        <dbReference type="Proteomes" id="UP000318297"/>
    </source>
</evidence>
<dbReference type="EMBL" id="VIVQ01000002">
    <property type="protein sequence ID" value="TWE10081.1"/>
    <property type="molecule type" value="Genomic_DNA"/>
</dbReference>
<dbReference type="InterPro" id="IPR026841">
    <property type="entry name" value="Aur1/Ipt1"/>
</dbReference>
<feature type="transmembrane region" description="Helical" evidence="6">
    <location>
        <begin position="234"/>
        <end position="251"/>
    </location>
</feature>
<evidence type="ECO:0000256" key="2">
    <source>
        <dbReference type="ARBA" id="ARBA00022692"/>
    </source>
</evidence>
<dbReference type="InterPro" id="IPR052185">
    <property type="entry name" value="IPC_Synthase-Related"/>
</dbReference>
<evidence type="ECO:0000313" key="8">
    <source>
        <dbReference type="EMBL" id="TWE10081.1"/>
    </source>
</evidence>
<keyword evidence="2 6" id="KW-0812">Transmembrane</keyword>
<accession>A0A561E3B0</accession>
<evidence type="ECO:0000256" key="3">
    <source>
        <dbReference type="ARBA" id="ARBA00022989"/>
    </source>
</evidence>
<feature type="transmembrane region" description="Helical" evidence="6">
    <location>
        <begin position="179"/>
        <end position="202"/>
    </location>
</feature>
<feature type="region of interest" description="Disordered" evidence="5">
    <location>
        <begin position="281"/>
        <end position="321"/>
    </location>
</feature>
<dbReference type="Proteomes" id="UP000318297">
    <property type="component" value="Unassembled WGS sequence"/>
</dbReference>
<sequence length="321" mass="36269">MADLSASARPTTTGPALLPLAWRTYRAPRWWFEVALVVILDVVYEHLRDLVPTHQQQAINRGLNILHFTQRLHWDVELSINHFVVHHEWLAQIANYDYSFFHLPVTAGVLIWLFWRHRRVYRTARMVLLLTTLLGLIGFWIFPMAPPRLLPGGGFVDTVVYFKTLGSWGSPAVADHSNLYAAMPSLHCAWSLWVGLSVFFVARNKIVRTISVFYPFWTVFVVIATANHFLLDALAGWSCIGLSALAVWVLYGRNAWAPALTAEEQTLTRQELRRLPPIKGAGLQIPRLRPLGRQRQDADDQESSAAPAAPPTPEHPTGTDS</sequence>
<dbReference type="PANTHER" id="PTHR31310">
    <property type="match status" value="1"/>
</dbReference>
<protein>
    <submittedName>
        <fullName evidence="8">PAP2 superfamily protein</fullName>
    </submittedName>
</protein>
<feature type="transmembrane region" description="Helical" evidence="6">
    <location>
        <begin position="209"/>
        <end position="228"/>
    </location>
</feature>